<reference evidence="2" key="1">
    <citation type="journal article" date="2013" name="Environ. Microbiol.">
        <title>Microbiota from the distal guts of lean and obese adolescents exhibit partial functional redundancy besides clear differences in community structure.</title>
        <authorList>
            <person name="Ferrer M."/>
            <person name="Ruiz A."/>
            <person name="Lanza F."/>
            <person name="Haange S.B."/>
            <person name="Oberbach A."/>
            <person name="Till H."/>
            <person name="Bargiela R."/>
            <person name="Campoy C."/>
            <person name="Segura M.T."/>
            <person name="Richter M."/>
            <person name="von Bergen M."/>
            <person name="Seifert J."/>
            <person name="Suarez A."/>
        </authorList>
    </citation>
    <scope>NUCLEOTIDE SEQUENCE</scope>
</reference>
<sequence>MPQEEVTVSDSKPSDSGAVTPDLSLEEIKKTDVVEQIISEAEEKAFKENA</sequence>
<evidence type="ECO:0000256" key="1">
    <source>
        <dbReference type="SAM" id="MobiDB-lite"/>
    </source>
</evidence>
<feature type="compositionally biased region" description="Polar residues" evidence="1">
    <location>
        <begin position="1"/>
        <end position="11"/>
    </location>
</feature>
<name>K1TF22_9ZZZZ</name>
<protein>
    <submittedName>
        <fullName evidence="2">Ribonuclease III</fullName>
    </submittedName>
</protein>
<comment type="caution">
    <text evidence="2">The sequence shown here is derived from an EMBL/GenBank/DDBJ whole genome shotgun (WGS) entry which is preliminary data.</text>
</comment>
<evidence type="ECO:0000313" key="2">
    <source>
        <dbReference type="EMBL" id="EKC66019.1"/>
    </source>
</evidence>
<organism evidence="2">
    <name type="scientific">human gut metagenome</name>
    <dbReference type="NCBI Taxonomy" id="408170"/>
    <lineage>
        <taxon>unclassified sequences</taxon>
        <taxon>metagenomes</taxon>
        <taxon>organismal metagenomes</taxon>
    </lineage>
</organism>
<gene>
    <name evidence="2" type="ORF">OBE_06165</name>
</gene>
<accession>K1TF22</accession>
<dbReference type="EMBL" id="AJWZ01004228">
    <property type="protein sequence ID" value="EKC66019.1"/>
    <property type="molecule type" value="Genomic_DNA"/>
</dbReference>
<feature type="region of interest" description="Disordered" evidence="1">
    <location>
        <begin position="1"/>
        <end position="24"/>
    </location>
</feature>
<dbReference type="AlphaFoldDB" id="K1TF22"/>
<proteinExistence type="predicted"/>